<evidence type="ECO:0000313" key="10">
    <source>
        <dbReference type="Proteomes" id="UP000663864"/>
    </source>
</evidence>
<dbReference type="SMART" id="SM00332">
    <property type="entry name" value="PP2Cc"/>
    <property type="match status" value="1"/>
</dbReference>
<dbReference type="PROSITE" id="PS51746">
    <property type="entry name" value="PPM_2"/>
    <property type="match status" value="1"/>
</dbReference>
<evidence type="ECO:0000256" key="5">
    <source>
        <dbReference type="ARBA" id="ARBA00022912"/>
    </source>
</evidence>
<dbReference type="EMBL" id="CAJOBD010000568">
    <property type="protein sequence ID" value="CAF3689809.1"/>
    <property type="molecule type" value="Genomic_DNA"/>
</dbReference>
<name>A0A813QSU3_9BILA</name>
<evidence type="ECO:0000256" key="1">
    <source>
        <dbReference type="ARBA" id="ARBA00007768"/>
    </source>
</evidence>
<dbReference type="Pfam" id="PF00481">
    <property type="entry name" value="PP2C"/>
    <property type="match status" value="1"/>
</dbReference>
<dbReference type="PROSITE" id="PS01032">
    <property type="entry name" value="PPM_1"/>
    <property type="match status" value="1"/>
</dbReference>
<evidence type="ECO:0000313" key="9">
    <source>
        <dbReference type="EMBL" id="CAF3689809.1"/>
    </source>
</evidence>
<evidence type="ECO:0000259" key="7">
    <source>
        <dbReference type="PROSITE" id="PS51746"/>
    </source>
</evidence>
<comment type="caution">
    <text evidence="8">The sequence shown here is derived from an EMBL/GenBank/DDBJ whole genome shotgun (WGS) entry which is preliminary data.</text>
</comment>
<evidence type="ECO:0000313" key="8">
    <source>
        <dbReference type="EMBL" id="CAF0771224.1"/>
    </source>
</evidence>
<dbReference type="Pfam" id="PF03932">
    <property type="entry name" value="CutC"/>
    <property type="match status" value="1"/>
</dbReference>
<protein>
    <recommendedName>
        <fullName evidence="2">Copper homeostasis protein cutC homolog</fullName>
    </recommendedName>
</protein>
<dbReference type="AlphaFoldDB" id="A0A813QSU3"/>
<reference evidence="8" key="1">
    <citation type="submission" date="2021-02" db="EMBL/GenBank/DDBJ databases">
        <authorList>
            <person name="Nowell W R."/>
        </authorList>
    </citation>
    <scope>NUCLEOTIDE SEQUENCE</scope>
</reference>
<evidence type="ECO:0000256" key="4">
    <source>
        <dbReference type="ARBA" id="ARBA00022801"/>
    </source>
</evidence>
<dbReference type="SUPFAM" id="SSF81606">
    <property type="entry name" value="PP2C-like"/>
    <property type="match status" value="1"/>
</dbReference>
<dbReference type="PANTHER" id="PTHR12598:SF0">
    <property type="entry name" value="COPPER HOMEOSTASIS PROTEIN CUTC HOMOLOG"/>
    <property type="match status" value="1"/>
</dbReference>
<dbReference type="CDD" id="cd00143">
    <property type="entry name" value="PP2Cc"/>
    <property type="match status" value="1"/>
</dbReference>
<dbReference type="InterPro" id="IPR001932">
    <property type="entry name" value="PPM-type_phosphatase-like_dom"/>
</dbReference>
<comment type="similarity">
    <text evidence="6">Belongs to the PP2C family.</text>
</comment>
<feature type="domain" description="PPM-type phosphatase" evidence="7">
    <location>
        <begin position="251"/>
        <end position="671"/>
    </location>
</feature>
<keyword evidence="3" id="KW-0479">Metal-binding</keyword>
<accession>A0A813QSU3</accession>
<dbReference type="Proteomes" id="UP000663864">
    <property type="component" value="Unassembled WGS sequence"/>
</dbReference>
<evidence type="ECO:0000256" key="3">
    <source>
        <dbReference type="ARBA" id="ARBA00022723"/>
    </source>
</evidence>
<dbReference type="Proteomes" id="UP000663836">
    <property type="component" value="Unassembled WGS sequence"/>
</dbReference>
<dbReference type="GO" id="GO:0005507">
    <property type="term" value="F:copper ion binding"/>
    <property type="evidence" value="ECO:0007669"/>
    <property type="project" value="TreeGrafter"/>
</dbReference>
<dbReference type="EMBL" id="CAJNOT010000013">
    <property type="protein sequence ID" value="CAF0771224.1"/>
    <property type="molecule type" value="Genomic_DNA"/>
</dbReference>
<dbReference type="Gene3D" id="3.60.40.10">
    <property type="entry name" value="PPM-type phosphatase domain"/>
    <property type="match status" value="1"/>
</dbReference>
<dbReference type="InterPro" id="IPR000222">
    <property type="entry name" value="PP2C_BS"/>
</dbReference>
<dbReference type="PANTHER" id="PTHR12598">
    <property type="entry name" value="COPPER HOMEOSTASIS PROTEIN CUTC"/>
    <property type="match status" value="1"/>
</dbReference>
<dbReference type="HAMAP" id="MF_00795">
    <property type="entry name" value="CutC"/>
    <property type="match status" value="1"/>
</dbReference>
<keyword evidence="4 6" id="KW-0378">Hydrolase</keyword>
<organism evidence="8 10">
    <name type="scientific">Rotaria sordida</name>
    <dbReference type="NCBI Taxonomy" id="392033"/>
    <lineage>
        <taxon>Eukaryota</taxon>
        <taxon>Metazoa</taxon>
        <taxon>Spiralia</taxon>
        <taxon>Gnathifera</taxon>
        <taxon>Rotifera</taxon>
        <taxon>Eurotatoria</taxon>
        <taxon>Bdelloidea</taxon>
        <taxon>Philodinida</taxon>
        <taxon>Philodinidae</taxon>
        <taxon>Rotaria</taxon>
    </lineage>
</organism>
<proteinExistence type="inferred from homology"/>
<dbReference type="InterPro" id="IPR036822">
    <property type="entry name" value="CutC-like_dom_sf"/>
</dbReference>
<dbReference type="GO" id="GO:0004721">
    <property type="term" value="F:phosphoprotein phosphatase activity"/>
    <property type="evidence" value="ECO:0007669"/>
    <property type="project" value="UniProtKB-KW"/>
</dbReference>
<dbReference type="InterPro" id="IPR036457">
    <property type="entry name" value="PPM-type-like_dom_sf"/>
</dbReference>
<comment type="similarity">
    <text evidence="1">Belongs to the CutC family.</text>
</comment>
<gene>
    <name evidence="9" type="ORF">JBS370_LOCUS8771</name>
    <name evidence="8" type="ORF">ZHD862_LOCUS867</name>
</gene>
<dbReference type="Gene3D" id="3.20.20.380">
    <property type="entry name" value="Copper homeostasis (CutC) domain"/>
    <property type="match status" value="1"/>
</dbReference>
<sequence>MEVCVDSFESALAAVQGGAQRIELCSSLEQGGLTPSLGLLRLVRRRLPSELIIFIMIRCRPGDFIYDDNDLSVMEEEIRLFIESNQQINGFVLGALKPDGTIDIENLKRLIELIPKDISLTFHRAFDFISKWELGIDQLIQLGFQRILTSGQETNAYYGRKCIRHMINYSQNRIIILPGCGINVTNLESILRETGAKEFHASARISYYHNDSVEGNLLDETVEQEQRLSSQEATKILRTHEASIDLEVKCPVKYYEVNYLGANNPPEDRQAQARIGSNDSSMYLFGVFDGHGGHWCSDTIDQRLFEYIAVSLRPPNDLEEIMQKAKTMSSHGQDNISSLLLHSYYDSYKDMRNSKIKEIHQTKLLKHIEEVYTTFDSDYTDISGALENAFIKLDRDICAEAIPTDTQETNEDLLQICTSGACACVALIKDTDLYVANCGDARAILGTLDDNGNSSVIPLSNIHNTNNPPEVKRVLSEHPSNEYHSVIRYDRLLGLLTPLRAFGDVRFKWPKNYLQEYLQPYYKKSNAVPQFYLTPPYLTARPEIIKHKLTNKDKFLVLATDGVWDLLSPEKVVELIFNHQKGIQSFDRFIINKNENNKSSIKLHQISKLLSARQQTIKNQPIDQNSATNLIRHALAYTSKGQFDSKLLSDVLTFPNPRSIRDDITITIVYFNQDYIDQRDK</sequence>
<dbReference type="InterPro" id="IPR005627">
    <property type="entry name" value="CutC-like"/>
</dbReference>
<evidence type="ECO:0000256" key="6">
    <source>
        <dbReference type="RuleBase" id="RU003465"/>
    </source>
</evidence>
<keyword evidence="5 6" id="KW-0904">Protein phosphatase</keyword>
<dbReference type="SUPFAM" id="SSF110395">
    <property type="entry name" value="CutC-like"/>
    <property type="match status" value="1"/>
</dbReference>
<evidence type="ECO:0000256" key="2">
    <source>
        <dbReference type="ARBA" id="ARBA00019014"/>
    </source>
</evidence>